<dbReference type="Gene3D" id="1.10.10.60">
    <property type="entry name" value="Homeodomain-like"/>
    <property type="match status" value="2"/>
</dbReference>
<dbReference type="InterPro" id="IPR009057">
    <property type="entry name" value="Homeodomain-like_sf"/>
</dbReference>
<name>A0A6G7M5C1_9ASPA</name>
<proteinExistence type="evidence at transcript level"/>
<dbReference type="GO" id="GO:0003677">
    <property type="term" value="F:DNA binding"/>
    <property type="evidence" value="ECO:0007669"/>
    <property type="project" value="UniProtKB-KW"/>
</dbReference>
<keyword evidence="3" id="KW-0805">Transcription regulation</keyword>
<dbReference type="SUPFAM" id="SSF46689">
    <property type="entry name" value="Homeodomain-like"/>
    <property type="match status" value="1"/>
</dbReference>
<dbReference type="GO" id="GO:0005634">
    <property type="term" value="C:nucleus"/>
    <property type="evidence" value="ECO:0007669"/>
    <property type="project" value="UniProtKB-SubCell"/>
</dbReference>
<comment type="subcellular location">
    <subcellularLocation>
        <location evidence="1">Nucleus</location>
    </subcellularLocation>
</comment>
<dbReference type="PANTHER" id="PTHR47999">
    <property type="entry name" value="TRANSCRIPTION FACTOR MYB8-RELATED-RELATED"/>
    <property type="match status" value="1"/>
</dbReference>
<evidence type="ECO:0000259" key="7">
    <source>
        <dbReference type="PROSITE" id="PS50090"/>
    </source>
</evidence>
<evidence type="ECO:0000256" key="4">
    <source>
        <dbReference type="ARBA" id="ARBA00023125"/>
    </source>
</evidence>
<dbReference type="InterPro" id="IPR017930">
    <property type="entry name" value="Myb_dom"/>
</dbReference>
<feature type="domain" description="Myb-like" evidence="7">
    <location>
        <begin position="9"/>
        <end position="61"/>
    </location>
</feature>
<dbReference type="AlphaFoldDB" id="A0A6G7M5C1"/>
<dbReference type="FunFam" id="1.10.10.60:FF:000001">
    <property type="entry name" value="MYB-related transcription factor"/>
    <property type="match status" value="1"/>
</dbReference>
<evidence type="ECO:0000256" key="5">
    <source>
        <dbReference type="ARBA" id="ARBA00023163"/>
    </source>
</evidence>
<evidence type="ECO:0000313" key="9">
    <source>
        <dbReference type="EMBL" id="QIJ25827.1"/>
    </source>
</evidence>
<evidence type="ECO:0000256" key="6">
    <source>
        <dbReference type="ARBA" id="ARBA00023242"/>
    </source>
</evidence>
<feature type="domain" description="HTH myb-type" evidence="8">
    <location>
        <begin position="62"/>
        <end position="116"/>
    </location>
</feature>
<dbReference type="PROSITE" id="PS50090">
    <property type="entry name" value="MYB_LIKE"/>
    <property type="match status" value="2"/>
</dbReference>
<reference evidence="9" key="2">
    <citation type="journal article" date="2020" name="Commun. Biol.">
        <title>New insight into the molecular mechanism of colour differentiation among floral segments in orchids.</title>
        <authorList>
            <person name="Li B.J."/>
            <person name="Zheng B.Q."/>
            <person name="Wang J.Y."/>
            <person name="Tsai W.C."/>
            <person name="Lu H.C."/>
            <person name="Zou L.H."/>
            <person name="Wan X."/>
            <person name="Zhang D.Y."/>
            <person name="Qiao H.J."/>
            <person name="Liu Z.J."/>
            <person name="Wang Y."/>
        </authorList>
    </citation>
    <scope>NUCLEOTIDE SEQUENCE</scope>
</reference>
<keyword evidence="4" id="KW-0238">DNA-binding</keyword>
<keyword evidence="5" id="KW-0804">Transcription</keyword>
<feature type="domain" description="Myb-like" evidence="7">
    <location>
        <begin position="62"/>
        <end position="112"/>
    </location>
</feature>
<keyword evidence="2" id="KW-0677">Repeat</keyword>
<evidence type="ECO:0000256" key="3">
    <source>
        <dbReference type="ARBA" id="ARBA00023015"/>
    </source>
</evidence>
<feature type="domain" description="HTH myb-type" evidence="8">
    <location>
        <begin position="9"/>
        <end position="61"/>
    </location>
</feature>
<dbReference type="CDD" id="cd00167">
    <property type="entry name" value="SANT"/>
    <property type="match status" value="2"/>
</dbReference>
<protein>
    <submittedName>
        <fullName evidence="9">Promoted anthocyanin pigmentation 2</fullName>
    </submittedName>
</protein>
<dbReference type="InterPro" id="IPR001005">
    <property type="entry name" value="SANT/Myb"/>
</dbReference>
<organism evidence="9">
    <name type="scientific">x Rhyncholaeliocattleya hybrid cultivar</name>
    <dbReference type="NCBI Taxonomy" id="2602420"/>
    <lineage>
        <taxon>Eukaryota</taxon>
        <taxon>Viridiplantae</taxon>
        <taxon>Streptophyta</taxon>
        <taxon>Embryophyta</taxon>
        <taxon>Tracheophyta</taxon>
        <taxon>Spermatophyta</taxon>
        <taxon>Magnoliopsida</taxon>
        <taxon>Liliopsida</taxon>
        <taxon>Asparagales</taxon>
        <taxon>Orchidaceae</taxon>
        <taxon>Epidendroideae</taxon>
        <taxon>Epidendreae</taxon>
        <taxon>Laeliinae</taxon>
        <taxon>x Rhyncholaeliocattleya</taxon>
    </lineage>
</organism>
<dbReference type="SMART" id="SM00717">
    <property type="entry name" value="SANT"/>
    <property type="match status" value="2"/>
</dbReference>
<evidence type="ECO:0000259" key="8">
    <source>
        <dbReference type="PROSITE" id="PS51294"/>
    </source>
</evidence>
<gene>
    <name evidence="9" type="primary">PAP2</name>
</gene>
<dbReference type="EMBL" id="MN420462">
    <property type="protein sequence ID" value="QIJ25827.1"/>
    <property type="molecule type" value="mRNA"/>
</dbReference>
<accession>A0A6G7M5C1</accession>
<dbReference type="PROSITE" id="PS51294">
    <property type="entry name" value="HTH_MYB"/>
    <property type="match status" value="2"/>
</dbReference>
<dbReference type="PANTHER" id="PTHR47999:SF96">
    <property type="entry name" value="TRANSCRIPTION REPRESSOR MYB6-LIKE"/>
    <property type="match status" value="1"/>
</dbReference>
<dbReference type="InterPro" id="IPR015495">
    <property type="entry name" value="Myb_TF_plants"/>
</dbReference>
<evidence type="ECO:0000256" key="1">
    <source>
        <dbReference type="ARBA" id="ARBA00004123"/>
    </source>
</evidence>
<reference evidence="9" key="1">
    <citation type="submission" date="2019-09" db="EMBL/GenBank/DDBJ databases">
        <authorList>
            <person name="Li B.-J."/>
            <person name="Zheng B.-Q."/>
            <person name="Wang J.-Y."/>
            <person name="Tsai W.-C."/>
            <person name="Lu H.-C."/>
            <person name="Zou L.-H."/>
            <person name="Chu L.-W."/>
            <person name="Zhang D.-Y."/>
            <person name="Qiao H.-J."/>
            <person name="Liu Z.-J."/>
            <person name="Wang Y."/>
        </authorList>
    </citation>
    <scope>NUCLEOTIDE SEQUENCE</scope>
</reference>
<evidence type="ECO:0000256" key="2">
    <source>
        <dbReference type="ARBA" id="ARBA00022737"/>
    </source>
</evidence>
<dbReference type="Pfam" id="PF00249">
    <property type="entry name" value="Myb_DNA-binding"/>
    <property type="match status" value="2"/>
</dbReference>
<keyword evidence="6" id="KW-0539">Nucleus</keyword>
<sequence>MGRSSYSFEEGLNKGAWTTSEDNLLINYINKHGEGKWTMIPYKAGLKRSGKSCRLRWLNYLRPNVKRGNFSEEEDDLIIRLHKLLGNRWSLIAGRLPGRTDNEVKNYWNTTLGRKVNQPCTIKRPPASNALMPSSPLQATSDTTLIRTKAIRCNKLAFPLLLPSFSGSKQEIPTKRLAGESNAMMTNEMPESSKVSPNVEEELFQEEENMVLNYGSFGDDIIAAFPNQATMEFDELMDFERWMLIDDNVDYLVDADQIQSLTSLFDIEGSKQEIPTKQLTGESKAIVANEMPESIKVGPNIAEELFQEEENMNLNYGSFDDDVIVAFPNQAVMEFDGLVDFKCWMQIDEDVDYLPYADQIQSLTSLFDIGGEF</sequence>